<dbReference type="EMBL" id="OV725077">
    <property type="protein sequence ID" value="CAH1391840.1"/>
    <property type="molecule type" value="Genomic_DNA"/>
</dbReference>
<feature type="region of interest" description="Disordered" evidence="1">
    <location>
        <begin position="115"/>
        <end position="167"/>
    </location>
</feature>
<name>A0A9P0E8D1_NEZVI</name>
<sequence>MIGRCNCEKAGCDVGRIRMGPGDVIPIRNPPLPVCPALCAQPLAPSSNWLYYSHPSSPSLFHLVNLFWTVPGRVDRAPERWQAAGALWSNSASVLGPLRAIGIVKLTCQLRTLRKKLPNRSTEKKKNSGGYRAPMPKGQDGITTDGVTQRKKGESSRDVTTTHPRSSLLFPNLLPRCSDSCSPVTTSC</sequence>
<organism evidence="2 3">
    <name type="scientific">Nezara viridula</name>
    <name type="common">Southern green stink bug</name>
    <name type="synonym">Cimex viridulus</name>
    <dbReference type="NCBI Taxonomy" id="85310"/>
    <lineage>
        <taxon>Eukaryota</taxon>
        <taxon>Metazoa</taxon>
        <taxon>Ecdysozoa</taxon>
        <taxon>Arthropoda</taxon>
        <taxon>Hexapoda</taxon>
        <taxon>Insecta</taxon>
        <taxon>Pterygota</taxon>
        <taxon>Neoptera</taxon>
        <taxon>Paraneoptera</taxon>
        <taxon>Hemiptera</taxon>
        <taxon>Heteroptera</taxon>
        <taxon>Panheteroptera</taxon>
        <taxon>Pentatomomorpha</taxon>
        <taxon>Pentatomoidea</taxon>
        <taxon>Pentatomidae</taxon>
        <taxon>Pentatominae</taxon>
        <taxon>Nezara</taxon>
    </lineage>
</organism>
<reference evidence="2" key="1">
    <citation type="submission" date="2022-01" db="EMBL/GenBank/DDBJ databases">
        <authorList>
            <person name="King R."/>
        </authorList>
    </citation>
    <scope>NUCLEOTIDE SEQUENCE</scope>
</reference>
<dbReference type="Proteomes" id="UP001152798">
    <property type="component" value="Chromosome 1"/>
</dbReference>
<evidence type="ECO:0000256" key="1">
    <source>
        <dbReference type="SAM" id="MobiDB-lite"/>
    </source>
</evidence>
<evidence type="ECO:0000313" key="2">
    <source>
        <dbReference type="EMBL" id="CAH1391840.1"/>
    </source>
</evidence>
<gene>
    <name evidence="2" type="ORF">NEZAVI_LOCUS2769</name>
</gene>
<keyword evidence="3" id="KW-1185">Reference proteome</keyword>
<evidence type="ECO:0000313" key="3">
    <source>
        <dbReference type="Proteomes" id="UP001152798"/>
    </source>
</evidence>
<dbReference type="AlphaFoldDB" id="A0A9P0E8D1"/>
<protein>
    <submittedName>
        <fullName evidence="2">Uncharacterized protein</fullName>
    </submittedName>
</protein>
<proteinExistence type="predicted"/>
<accession>A0A9P0E8D1</accession>
<dbReference type="OrthoDB" id="10492124at2759"/>